<name>A0AAD8FLM9_BIOPF</name>
<comment type="caution">
    <text evidence="1">The sequence shown here is derived from an EMBL/GenBank/DDBJ whole genome shotgun (WGS) entry which is preliminary data.</text>
</comment>
<gene>
    <name evidence="1" type="ORF">Bpfe_001833</name>
</gene>
<proteinExistence type="predicted"/>
<accession>A0AAD8FLM9</accession>
<reference evidence="1" key="1">
    <citation type="journal article" date="2023" name="PLoS Negl. Trop. Dis.">
        <title>A genome sequence for Biomphalaria pfeifferi, the major vector snail for the human-infecting parasite Schistosoma mansoni.</title>
        <authorList>
            <person name="Bu L."/>
            <person name="Lu L."/>
            <person name="Laidemitt M.R."/>
            <person name="Zhang S.M."/>
            <person name="Mutuku M."/>
            <person name="Mkoji G."/>
            <person name="Steinauer M."/>
            <person name="Loker E.S."/>
        </authorList>
    </citation>
    <scope>NUCLEOTIDE SEQUENCE</scope>
    <source>
        <strain evidence="1">KasaAsao</strain>
    </source>
</reference>
<reference evidence="1" key="2">
    <citation type="submission" date="2023-04" db="EMBL/GenBank/DDBJ databases">
        <authorList>
            <person name="Bu L."/>
            <person name="Lu L."/>
            <person name="Laidemitt M.R."/>
            <person name="Zhang S.M."/>
            <person name="Mutuku M."/>
            <person name="Mkoji G."/>
            <person name="Steinauer M."/>
            <person name="Loker E.S."/>
        </authorList>
    </citation>
    <scope>NUCLEOTIDE SEQUENCE</scope>
    <source>
        <strain evidence="1">KasaAsao</strain>
        <tissue evidence="1">Whole Snail</tissue>
    </source>
</reference>
<dbReference type="AlphaFoldDB" id="A0AAD8FLM9"/>
<dbReference type="Proteomes" id="UP001233172">
    <property type="component" value="Unassembled WGS sequence"/>
</dbReference>
<organism evidence="1 2">
    <name type="scientific">Biomphalaria pfeifferi</name>
    <name type="common">Bloodfluke planorb</name>
    <name type="synonym">Freshwater snail</name>
    <dbReference type="NCBI Taxonomy" id="112525"/>
    <lineage>
        <taxon>Eukaryota</taxon>
        <taxon>Metazoa</taxon>
        <taxon>Spiralia</taxon>
        <taxon>Lophotrochozoa</taxon>
        <taxon>Mollusca</taxon>
        <taxon>Gastropoda</taxon>
        <taxon>Heterobranchia</taxon>
        <taxon>Euthyneura</taxon>
        <taxon>Panpulmonata</taxon>
        <taxon>Hygrophila</taxon>
        <taxon>Lymnaeoidea</taxon>
        <taxon>Planorbidae</taxon>
        <taxon>Biomphalaria</taxon>
    </lineage>
</organism>
<dbReference type="EMBL" id="JASAOG010000004">
    <property type="protein sequence ID" value="KAK0068870.1"/>
    <property type="molecule type" value="Genomic_DNA"/>
</dbReference>
<evidence type="ECO:0000313" key="2">
    <source>
        <dbReference type="Proteomes" id="UP001233172"/>
    </source>
</evidence>
<keyword evidence="1" id="KW-0675">Receptor</keyword>
<sequence>FISLLLNGLQGVAIFISYMCNKRVYGLIFTKTSKTLPSFNSSLPQTLTTSE</sequence>
<feature type="non-terminal residue" evidence="1">
    <location>
        <position position="1"/>
    </location>
</feature>
<keyword evidence="2" id="KW-1185">Reference proteome</keyword>
<protein>
    <submittedName>
        <fullName evidence="1">Adhesion G protein-coupled receptor E2</fullName>
    </submittedName>
</protein>
<evidence type="ECO:0000313" key="1">
    <source>
        <dbReference type="EMBL" id="KAK0068870.1"/>
    </source>
</evidence>